<evidence type="ECO:0000313" key="10">
    <source>
        <dbReference type="Ensembl" id="ENSSFAP00005048781.1"/>
    </source>
</evidence>
<dbReference type="Proteomes" id="UP000472267">
    <property type="component" value="Chromosome 2"/>
</dbReference>
<dbReference type="PROSITE" id="PS50077">
    <property type="entry name" value="HEAT_REPEAT"/>
    <property type="match status" value="1"/>
</dbReference>
<evidence type="ECO:0000256" key="8">
    <source>
        <dbReference type="SAM" id="MobiDB-lite"/>
    </source>
</evidence>
<dbReference type="Gene3D" id="3.30.200.20">
    <property type="entry name" value="Phosphorylase Kinase, domain 1"/>
    <property type="match status" value="1"/>
</dbReference>
<dbReference type="InterPro" id="IPR051177">
    <property type="entry name" value="CIK-Related_Protein"/>
</dbReference>
<dbReference type="Pfam" id="PF00069">
    <property type="entry name" value="Pkinase"/>
    <property type="match status" value="1"/>
</dbReference>
<reference evidence="10" key="1">
    <citation type="submission" date="2019-06" db="EMBL/GenBank/DDBJ databases">
        <authorList>
            <consortium name="Wellcome Sanger Institute Data Sharing"/>
        </authorList>
    </citation>
    <scope>NUCLEOTIDE SEQUENCE [LARGE SCALE GENOMIC DNA]</scope>
</reference>
<dbReference type="InterPro" id="IPR011009">
    <property type="entry name" value="Kinase-like_dom_sf"/>
</dbReference>
<dbReference type="GO" id="GO:0004672">
    <property type="term" value="F:protein kinase activity"/>
    <property type="evidence" value="ECO:0007669"/>
    <property type="project" value="InterPro"/>
</dbReference>
<name>A0A672J3L2_SALFA</name>
<accession>A0A672J3L2</accession>
<dbReference type="SUPFAM" id="SSF48371">
    <property type="entry name" value="ARM repeat"/>
    <property type="match status" value="1"/>
</dbReference>
<feature type="compositionally biased region" description="Acidic residues" evidence="8">
    <location>
        <begin position="606"/>
        <end position="621"/>
    </location>
</feature>
<evidence type="ECO:0000259" key="9">
    <source>
        <dbReference type="PROSITE" id="PS50011"/>
    </source>
</evidence>
<dbReference type="AlphaFoldDB" id="A0A672J3L2"/>
<sequence length="780" mass="85902">MWSFFARDPVKDFAYEIVPESQEKSGIWSLHRGKRKTNGEPVSVFVYEVAQGTELQTQLAKAAFKRMKTLRHPNILAYVDGLETEKSLYLVTEQVTPLAVHLKAQAEKGGSGELEVSWGLHQIVKALSFLVNDCHLLHNNLGIWAIFVDRAGEWKLGALDHVCPEQGDPSGVALPAPKAVYPEMEKYDPPETPNSGGDKWLARVWRLGCLIWEVFNGPLPRTSSLRSLGKIPKTLVPHYCELVGANPRARPNPARFLQNCRAPGGFLSNSFVESNLFLEEIQIKEPAEKQQFFQDLSENLDSFPEDFCKHKVLPQLLTAFEFGNAGAVVLTPLFKVGKFLSAEEYQLKIIPVIVKMFSSTDRAMRIRLLQQMEQFIQYLNEAAVNSQIFPHVVHGFTDTNPAIREQTVKSMLLLAPKLNETNLNQELMRHFARLQARDEQGPIRCNTTVCLGKIASYLNAGTRQRVLISAFSRATKDPFPASRSAGVLGFAATHNYYSLTEIAARILPTLCAVTVDPDKSVRDQAFKAIKSFLSKLETVSEDPTKLAEIEKDVGSCAQPAGASSSWTGWAVTGMSSLTSKLIRNAPGAEGGGAAEGGGPTNPTSASDEDPEKTQTETDDWNTDWSGMTPSTFSEKQLFASRSSASMAVKKQSSDWSSSGWDADDSWSNDKEGQGQSSAGEEGWGNDWAEEDPDTTAASTTLPLPEGVRLASEYNWDSSSSAKGAGHNDLFASVSQRNTTNLSKAELSKKKREERRKELEAKRAERKAAKGPLKLGARKLD</sequence>
<reference evidence="10" key="3">
    <citation type="submission" date="2025-09" db="UniProtKB">
        <authorList>
            <consortium name="Ensembl"/>
        </authorList>
    </citation>
    <scope>IDENTIFICATION</scope>
</reference>
<dbReference type="InterPro" id="IPR016024">
    <property type="entry name" value="ARM-type_fold"/>
</dbReference>
<evidence type="ECO:0000256" key="1">
    <source>
        <dbReference type="ARBA" id="ARBA00022737"/>
    </source>
</evidence>
<gene>
    <name evidence="10" type="primary">scyl1</name>
</gene>
<feature type="domain" description="Protein kinase" evidence="9">
    <location>
        <begin position="4"/>
        <end position="313"/>
    </location>
</feature>
<organism evidence="10 11">
    <name type="scientific">Salarias fasciatus</name>
    <name type="common">Jewelled blenny</name>
    <name type="synonym">Blennius fasciatus</name>
    <dbReference type="NCBI Taxonomy" id="181472"/>
    <lineage>
        <taxon>Eukaryota</taxon>
        <taxon>Metazoa</taxon>
        <taxon>Chordata</taxon>
        <taxon>Craniata</taxon>
        <taxon>Vertebrata</taxon>
        <taxon>Euteleostomi</taxon>
        <taxon>Actinopterygii</taxon>
        <taxon>Neopterygii</taxon>
        <taxon>Teleostei</taxon>
        <taxon>Neoteleostei</taxon>
        <taxon>Acanthomorphata</taxon>
        <taxon>Ovalentaria</taxon>
        <taxon>Blenniimorphae</taxon>
        <taxon>Blenniiformes</taxon>
        <taxon>Blennioidei</taxon>
        <taxon>Blenniidae</taxon>
        <taxon>Salariinae</taxon>
        <taxon>Salarias</taxon>
    </lineage>
</organism>
<protein>
    <recommendedName>
        <fullName evidence="4">N-terminal kinase-like protein</fullName>
    </recommendedName>
    <alternativeName>
        <fullName evidence="5">SCY1-like protein 1</fullName>
    </alternativeName>
</protein>
<dbReference type="PROSITE" id="PS50011">
    <property type="entry name" value="PROTEIN_KINASE_DOM"/>
    <property type="match status" value="1"/>
</dbReference>
<feature type="region of interest" description="Disordered" evidence="8">
    <location>
        <begin position="583"/>
        <end position="780"/>
    </location>
</feature>
<dbReference type="PANTHER" id="PTHR12984:SF3">
    <property type="entry name" value="N-TERMINAL KINASE-LIKE PROTEIN"/>
    <property type="match status" value="1"/>
</dbReference>
<comment type="similarity">
    <text evidence="3">Belongs to the protein kinase superfamily.</text>
</comment>
<keyword evidence="11" id="KW-1185">Reference proteome</keyword>
<reference evidence="10" key="2">
    <citation type="submission" date="2025-08" db="UniProtKB">
        <authorList>
            <consortium name="Ensembl"/>
        </authorList>
    </citation>
    <scope>IDENTIFICATION</scope>
</reference>
<dbReference type="InterPro" id="IPR021133">
    <property type="entry name" value="HEAT_type_2"/>
</dbReference>
<dbReference type="GO" id="GO:0005524">
    <property type="term" value="F:ATP binding"/>
    <property type="evidence" value="ECO:0007669"/>
    <property type="project" value="InterPro"/>
</dbReference>
<dbReference type="Ensembl" id="ENSSFAT00005050399.1">
    <property type="protein sequence ID" value="ENSSFAP00005048781.1"/>
    <property type="gene ID" value="ENSSFAG00005023649.1"/>
</dbReference>
<feature type="compositionally biased region" description="Gly residues" evidence="8">
    <location>
        <begin position="588"/>
        <end position="599"/>
    </location>
</feature>
<evidence type="ECO:0000256" key="3">
    <source>
        <dbReference type="ARBA" id="ARBA00038349"/>
    </source>
</evidence>
<dbReference type="InterPro" id="IPR011989">
    <property type="entry name" value="ARM-like"/>
</dbReference>
<dbReference type="Gene3D" id="1.25.10.10">
    <property type="entry name" value="Leucine-rich Repeat Variant"/>
    <property type="match status" value="1"/>
</dbReference>
<dbReference type="Gene3D" id="1.10.510.10">
    <property type="entry name" value="Transferase(Phosphotransferase) domain 1"/>
    <property type="match status" value="1"/>
</dbReference>
<feature type="compositionally biased region" description="Polar residues" evidence="8">
    <location>
        <begin position="622"/>
        <end position="645"/>
    </location>
</feature>
<keyword evidence="1" id="KW-0677">Repeat</keyword>
<feature type="repeat" description="HEAT" evidence="7">
    <location>
        <begin position="388"/>
        <end position="426"/>
    </location>
</feature>
<comment type="function">
    <text evidence="6">Regulates COPI-mediated retrograde protein traffic at the interface between the Golgi apparatus and the endoplasmic reticulum. Involved in the maintenance of the Golgi apparatus morphology.</text>
</comment>
<evidence type="ECO:0000256" key="4">
    <source>
        <dbReference type="ARBA" id="ARBA00040972"/>
    </source>
</evidence>
<evidence type="ECO:0000256" key="6">
    <source>
        <dbReference type="ARBA" id="ARBA00056114"/>
    </source>
</evidence>
<dbReference type="SUPFAM" id="SSF56112">
    <property type="entry name" value="Protein kinase-like (PK-like)"/>
    <property type="match status" value="1"/>
</dbReference>
<evidence type="ECO:0000256" key="2">
    <source>
        <dbReference type="ARBA" id="ARBA00023054"/>
    </source>
</evidence>
<evidence type="ECO:0000256" key="7">
    <source>
        <dbReference type="PROSITE-ProRule" id="PRU00103"/>
    </source>
</evidence>
<evidence type="ECO:0000256" key="5">
    <source>
        <dbReference type="ARBA" id="ARBA00042347"/>
    </source>
</evidence>
<evidence type="ECO:0000313" key="11">
    <source>
        <dbReference type="Proteomes" id="UP000472267"/>
    </source>
</evidence>
<proteinExistence type="inferred from homology"/>
<feature type="compositionally biased region" description="Basic and acidic residues" evidence="8">
    <location>
        <begin position="754"/>
        <end position="767"/>
    </location>
</feature>
<keyword evidence="2" id="KW-0175">Coiled coil</keyword>
<dbReference type="PANTHER" id="PTHR12984">
    <property type="entry name" value="SCY1-RELATED S/T PROTEIN KINASE-LIKE"/>
    <property type="match status" value="1"/>
</dbReference>
<dbReference type="InterPro" id="IPR000719">
    <property type="entry name" value="Prot_kinase_dom"/>
</dbReference>
<dbReference type="FunFam" id="1.25.10.10:FF:000108">
    <property type="entry name" value="N-terminal kinase-like protein isoform X1"/>
    <property type="match status" value="1"/>
</dbReference>